<sequence length="233" mass="25168">MHFPTQARANGVVGNGPRARSDKRSALYMCMYYVWTYLHTCCMGRAGNKAGGARRGSRTRPSFPPAAGPPRIAWAGFRWWCGQAKLSLPPLSTTTPALPHISSQGCAAWKGFSEKASRVLATGVEGWGEGLGHAAQHARRAAVDQISYPSEIALTCDRFPSGRHLGKCQTDKANTDPSRTGGRGERGGGPTRGGPPGHPVENPPTTIPPTRSRWRRMRKRGAGSFLFVHTYTS</sequence>
<comment type="caution">
    <text evidence="1">The sequence shown here is derived from an EMBL/GenBank/DDBJ whole genome shotgun (WGS) entry which is preliminary data.</text>
</comment>
<evidence type="ECO:0000313" key="1">
    <source>
        <dbReference type="EMBL" id="KAH6649769.1"/>
    </source>
</evidence>
<reference evidence="1 2" key="1">
    <citation type="journal article" date="2021" name="Nat. Commun.">
        <title>Genetic determinants of endophytism in the Arabidopsis root mycobiome.</title>
        <authorList>
            <person name="Mesny F."/>
            <person name="Miyauchi S."/>
            <person name="Thiergart T."/>
            <person name="Pickel B."/>
            <person name="Atanasova L."/>
            <person name="Karlsson M."/>
            <person name="Huettel B."/>
            <person name="Barry K.W."/>
            <person name="Haridas S."/>
            <person name="Chen C."/>
            <person name="Bauer D."/>
            <person name="Andreopoulos W."/>
            <person name="Pangilinan J."/>
            <person name="LaButti K."/>
            <person name="Riley R."/>
            <person name="Lipzen A."/>
            <person name="Clum A."/>
            <person name="Drula E."/>
            <person name="Henrissat B."/>
            <person name="Kohler A."/>
            <person name="Grigoriev I.V."/>
            <person name="Martin F.M."/>
            <person name="Hacquard S."/>
        </authorList>
    </citation>
    <scope>NUCLEOTIDE SEQUENCE [LARGE SCALE GENOMIC DNA]</scope>
    <source>
        <strain evidence="1 2">MPI-SDFR-AT-0079</strain>
    </source>
</reference>
<accession>A0ACB7PLN4</accession>
<keyword evidence="2" id="KW-1185">Reference proteome</keyword>
<proteinExistence type="predicted"/>
<dbReference type="EMBL" id="JAGIZQ010000001">
    <property type="protein sequence ID" value="KAH6649769.1"/>
    <property type="molecule type" value="Genomic_DNA"/>
</dbReference>
<protein>
    <submittedName>
        <fullName evidence="1">Uncharacterized protein</fullName>
    </submittedName>
</protein>
<organism evidence="1 2">
    <name type="scientific">Chaetomium tenue</name>
    <dbReference type="NCBI Taxonomy" id="1854479"/>
    <lineage>
        <taxon>Eukaryota</taxon>
        <taxon>Fungi</taxon>
        <taxon>Dikarya</taxon>
        <taxon>Ascomycota</taxon>
        <taxon>Pezizomycotina</taxon>
        <taxon>Sordariomycetes</taxon>
        <taxon>Sordariomycetidae</taxon>
        <taxon>Sordariales</taxon>
        <taxon>Chaetomiaceae</taxon>
        <taxon>Chaetomium</taxon>
    </lineage>
</organism>
<dbReference type="Proteomes" id="UP000724584">
    <property type="component" value="Unassembled WGS sequence"/>
</dbReference>
<evidence type="ECO:0000313" key="2">
    <source>
        <dbReference type="Proteomes" id="UP000724584"/>
    </source>
</evidence>
<gene>
    <name evidence="1" type="ORF">F5144DRAFT_21465</name>
</gene>
<name>A0ACB7PLN4_9PEZI</name>